<dbReference type="InterPro" id="IPR009571">
    <property type="entry name" value="SUR7/Rim9-like_fungi"/>
</dbReference>
<dbReference type="PANTHER" id="PTHR28019:SF3">
    <property type="entry name" value="INTEGRAL MEMBRANE PROTEIN (AFU_ORTHOLOGUE AFUA_6G07470)"/>
    <property type="match status" value="1"/>
</dbReference>
<feature type="transmembrane region" description="Helical" evidence="1">
    <location>
        <begin position="7"/>
        <end position="33"/>
    </location>
</feature>
<dbReference type="GO" id="GO:0051285">
    <property type="term" value="C:cell cortex of cell tip"/>
    <property type="evidence" value="ECO:0007669"/>
    <property type="project" value="TreeGrafter"/>
</dbReference>
<keyword evidence="1" id="KW-1133">Transmembrane helix</keyword>
<dbReference type="Pfam" id="PF06687">
    <property type="entry name" value="SUR7"/>
    <property type="match status" value="1"/>
</dbReference>
<dbReference type="Proteomes" id="UP001244011">
    <property type="component" value="Unassembled WGS sequence"/>
</dbReference>
<evidence type="ECO:0000256" key="1">
    <source>
        <dbReference type="SAM" id="Phobius"/>
    </source>
</evidence>
<keyword evidence="1" id="KW-0472">Membrane</keyword>
<feature type="transmembrane region" description="Helical" evidence="1">
    <location>
        <begin position="246"/>
        <end position="269"/>
    </location>
</feature>
<dbReference type="EMBL" id="MU839018">
    <property type="protein sequence ID" value="KAK1764829.1"/>
    <property type="molecule type" value="Genomic_DNA"/>
</dbReference>
<comment type="caution">
    <text evidence="2">The sequence shown here is derived from an EMBL/GenBank/DDBJ whole genome shotgun (WGS) entry which is preliminary data.</text>
</comment>
<evidence type="ECO:0000313" key="3">
    <source>
        <dbReference type="Proteomes" id="UP001244011"/>
    </source>
</evidence>
<sequence length="339" mass="36243">MGNFGRYVCVAIPFALTLGSIVAMLIGGLAGVADKSLYMFRVDLTNLSISPASVTNLINSRSPESVGFHDPTLLEEGSPEGAKTSNITGADLGLYELYDMGLWGYCYTPQNGTKVCTKPAFNWAETQLNITKNNIDSLVTATGQNVTLPKEITSAISAFGSVTRWTEIVFIIAIAALGVELFLGIFASCSRVFSCITFLVAGIATVAVCAAASLATAMSVVVVGAVEGTAKFYGVKADFNTRFLAAVWIGAAFAIAAGLFWLFTICCCAPDHHSKSRKRSNYAESEKFIPTGSYQPIHADPSYPSGYNDRHSVPQYGYASNANPPRRDLAYEPYSHANV</sequence>
<name>A0AAJ0BUP7_9PEZI</name>
<protein>
    <submittedName>
        <fullName evidence="2">Integral membrane protein</fullName>
    </submittedName>
</protein>
<dbReference type="GO" id="GO:0005886">
    <property type="term" value="C:plasma membrane"/>
    <property type="evidence" value="ECO:0007669"/>
    <property type="project" value="InterPro"/>
</dbReference>
<reference evidence="2" key="1">
    <citation type="submission" date="2023-06" db="EMBL/GenBank/DDBJ databases">
        <title>Genome-scale phylogeny and comparative genomics of the fungal order Sordariales.</title>
        <authorList>
            <consortium name="Lawrence Berkeley National Laboratory"/>
            <person name="Hensen N."/>
            <person name="Bonometti L."/>
            <person name="Westerberg I."/>
            <person name="Brannstrom I.O."/>
            <person name="Guillou S."/>
            <person name="Cros-Aarteil S."/>
            <person name="Calhoun S."/>
            <person name="Haridas S."/>
            <person name="Kuo A."/>
            <person name="Mondo S."/>
            <person name="Pangilinan J."/>
            <person name="Riley R."/>
            <person name="Labutti K."/>
            <person name="Andreopoulos B."/>
            <person name="Lipzen A."/>
            <person name="Chen C."/>
            <person name="Yanf M."/>
            <person name="Daum C."/>
            <person name="Ng V."/>
            <person name="Clum A."/>
            <person name="Steindorff A."/>
            <person name="Ohm R."/>
            <person name="Martin F."/>
            <person name="Silar P."/>
            <person name="Natvig D."/>
            <person name="Lalanne C."/>
            <person name="Gautier V."/>
            <person name="Ament-Velasquez S.L."/>
            <person name="Kruys A."/>
            <person name="Hutchinson M.I."/>
            <person name="Powell A.J."/>
            <person name="Barry K."/>
            <person name="Miller A.N."/>
            <person name="Grigoriev I.V."/>
            <person name="Debuchy R."/>
            <person name="Gladieux P."/>
            <person name="Thoren M.H."/>
            <person name="Johannesson H."/>
        </authorList>
    </citation>
    <scope>NUCLEOTIDE SEQUENCE</scope>
    <source>
        <strain evidence="2">8032-3</strain>
    </source>
</reference>
<dbReference type="RefSeq" id="XP_060281042.1">
    <property type="nucleotide sequence ID" value="XM_060428632.1"/>
</dbReference>
<keyword evidence="1" id="KW-0812">Transmembrane</keyword>
<dbReference type="InterPro" id="IPR052413">
    <property type="entry name" value="SUR7_domain"/>
</dbReference>
<feature type="transmembrane region" description="Helical" evidence="1">
    <location>
        <begin position="168"/>
        <end position="186"/>
    </location>
</feature>
<dbReference type="AlphaFoldDB" id="A0AAJ0BUP7"/>
<dbReference type="GO" id="GO:0031505">
    <property type="term" value="P:fungal-type cell wall organization"/>
    <property type="evidence" value="ECO:0007669"/>
    <property type="project" value="TreeGrafter"/>
</dbReference>
<accession>A0AAJ0BUP7</accession>
<evidence type="ECO:0000313" key="2">
    <source>
        <dbReference type="EMBL" id="KAK1764829.1"/>
    </source>
</evidence>
<feature type="transmembrane region" description="Helical" evidence="1">
    <location>
        <begin position="198"/>
        <end position="226"/>
    </location>
</feature>
<dbReference type="GeneID" id="85311819"/>
<gene>
    <name evidence="2" type="ORF">QBC33DRAFT_546145</name>
</gene>
<dbReference type="PANTHER" id="PTHR28019">
    <property type="entry name" value="CELL MEMBRANE PROTEIN YLR413W-RELATED"/>
    <property type="match status" value="1"/>
</dbReference>
<proteinExistence type="predicted"/>
<keyword evidence="3" id="KW-1185">Reference proteome</keyword>
<organism evidence="2 3">
    <name type="scientific">Phialemonium atrogriseum</name>
    <dbReference type="NCBI Taxonomy" id="1093897"/>
    <lineage>
        <taxon>Eukaryota</taxon>
        <taxon>Fungi</taxon>
        <taxon>Dikarya</taxon>
        <taxon>Ascomycota</taxon>
        <taxon>Pezizomycotina</taxon>
        <taxon>Sordariomycetes</taxon>
        <taxon>Sordariomycetidae</taxon>
        <taxon>Cephalothecales</taxon>
        <taxon>Cephalothecaceae</taxon>
        <taxon>Phialemonium</taxon>
    </lineage>
</organism>